<reference evidence="4 5" key="1">
    <citation type="submission" date="2024-03" db="EMBL/GenBank/DDBJ databases">
        <title>The Acrasis kona genome and developmental transcriptomes reveal deep origins of eukaryotic multicellular pathways.</title>
        <authorList>
            <person name="Sheikh S."/>
            <person name="Fu C.-J."/>
            <person name="Brown M.W."/>
            <person name="Baldauf S.L."/>
        </authorList>
    </citation>
    <scope>NUCLEOTIDE SEQUENCE [LARGE SCALE GENOMIC DNA]</scope>
    <source>
        <strain evidence="4 5">ATCC MYA-3509</strain>
    </source>
</reference>
<dbReference type="EMBL" id="JAOPGA020001235">
    <property type="protein sequence ID" value="KAL0486431.1"/>
    <property type="molecule type" value="Genomic_DNA"/>
</dbReference>
<feature type="compositionally biased region" description="Basic and acidic residues" evidence="3">
    <location>
        <begin position="353"/>
        <end position="364"/>
    </location>
</feature>
<gene>
    <name evidence="4" type="ORF">AKO1_011980</name>
</gene>
<dbReference type="InterPro" id="IPR033635">
    <property type="entry name" value="ANKS1/Caskin"/>
</dbReference>
<evidence type="ECO:0000313" key="4">
    <source>
        <dbReference type="EMBL" id="KAL0486431.1"/>
    </source>
</evidence>
<dbReference type="InterPro" id="IPR002110">
    <property type="entry name" value="Ankyrin_rpt"/>
</dbReference>
<organism evidence="4 5">
    <name type="scientific">Acrasis kona</name>
    <dbReference type="NCBI Taxonomy" id="1008807"/>
    <lineage>
        <taxon>Eukaryota</taxon>
        <taxon>Discoba</taxon>
        <taxon>Heterolobosea</taxon>
        <taxon>Tetramitia</taxon>
        <taxon>Eutetramitia</taxon>
        <taxon>Acrasidae</taxon>
        <taxon>Acrasis</taxon>
    </lineage>
</organism>
<proteinExistence type="predicted"/>
<keyword evidence="1" id="KW-0677">Repeat</keyword>
<dbReference type="Proteomes" id="UP001431209">
    <property type="component" value="Unassembled WGS sequence"/>
</dbReference>
<dbReference type="Pfam" id="PF12796">
    <property type="entry name" value="Ank_2"/>
    <property type="match status" value="2"/>
</dbReference>
<sequence>MQTLNRVDKRRLEQDEDQYCSIKRIKREHESETDSPVENTNIKALPIELWTIVVEFYLEDEDFNGHPTKEGRDHRYQNFICQLNVLYSINKEMKEIYDIFIKKCYQNNSEPDATKKIFEEQRIEVIRCFYKKLKGSVRLHTLMEYGFLKATGYDEIMQVQKEENKLINEVKRLLNDDQIDVSEHNNHIILCACKIGLTDIVQLLINHENVDPSACNNYAIKLASRNGHKDVVALLLNDSRVDPSACIYAIELASRNGHKDVVALLLNDSRVDPSACNYAIELASRNGHKDVVALLLKDSPDPSENNDYAIQLASRNGHKDIVALLLNDSRACLRMITTILSGKQLVRCNRHEDDGTLNHNDRDITNNNDEDNNNVDISGDEKC</sequence>
<dbReference type="Gene3D" id="1.25.40.20">
    <property type="entry name" value="Ankyrin repeat-containing domain"/>
    <property type="match status" value="2"/>
</dbReference>
<keyword evidence="5" id="KW-1185">Reference proteome</keyword>
<dbReference type="PANTHER" id="PTHR24174:SF16">
    <property type="entry name" value="CASKIN-2"/>
    <property type="match status" value="1"/>
</dbReference>
<dbReference type="InterPro" id="IPR036770">
    <property type="entry name" value="Ankyrin_rpt-contain_sf"/>
</dbReference>
<accession>A0AAW2Z9C5</accession>
<dbReference type="AlphaFoldDB" id="A0AAW2Z9C5"/>
<keyword evidence="2" id="KW-0040">ANK repeat</keyword>
<evidence type="ECO:0000256" key="2">
    <source>
        <dbReference type="ARBA" id="ARBA00023043"/>
    </source>
</evidence>
<evidence type="ECO:0000256" key="1">
    <source>
        <dbReference type="ARBA" id="ARBA00022737"/>
    </source>
</evidence>
<protein>
    <submittedName>
        <fullName evidence="4">Ankyrin repeat-containing protein</fullName>
    </submittedName>
</protein>
<evidence type="ECO:0000313" key="5">
    <source>
        <dbReference type="Proteomes" id="UP001431209"/>
    </source>
</evidence>
<dbReference type="SUPFAM" id="SSF48403">
    <property type="entry name" value="Ankyrin repeat"/>
    <property type="match status" value="1"/>
</dbReference>
<name>A0AAW2Z9C5_9EUKA</name>
<evidence type="ECO:0000256" key="3">
    <source>
        <dbReference type="SAM" id="MobiDB-lite"/>
    </source>
</evidence>
<dbReference type="SMART" id="SM00248">
    <property type="entry name" value="ANK"/>
    <property type="match status" value="4"/>
</dbReference>
<dbReference type="PANTHER" id="PTHR24174">
    <property type="entry name" value="ANKYRIN REPEAT AND STERILE ALPHA MOTIF DOMAIN-CONTAINING PROTEIN 1"/>
    <property type="match status" value="1"/>
</dbReference>
<feature type="region of interest" description="Disordered" evidence="3">
    <location>
        <begin position="353"/>
        <end position="383"/>
    </location>
</feature>
<comment type="caution">
    <text evidence="4">The sequence shown here is derived from an EMBL/GenBank/DDBJ whole genome shotgun (WGS) entry which is preliminary data.</text>
</comment>